<evidence type="ECO:0000313" key="6">
    <source>
        <dbReference type="Proteomes" id="UP001152795"/>
    </source>
</evidence>
<keyword evidence="5" id="KW-0436">Ligase</keyword>
<dbReference type="InterPro" id="IPR015915">
    <property type="entry name" value="Kelch-typ_b-propeller"/>
</dbReference>
<dbReference type="Pfam" id="PF13923">
    <property type="entry name" value="zf-C3HC4_2"/>
    <property type="match status" value="1"/>
</dbReference>
<evidence type="ECO:0000256" key="2">
    <source>
        <dbReference type="ARBA" id="ARBA00022723"/>
    </source>
</evidence>
<sequence>MACCSEGGYATNRFQITVDSNFLCPVCAEVLKDPVQCRNQHYFCKSCIKKHLEKNAKSCPICVQDLSEETLAQPPRILTDYLNGLMISCDHSERGCTEVLPVSGLQAHVPECNYRPIVCTNEKCGQTFNQEDLTEHVINACEYRLVHCSDCEDEMIYKKFSKHACVLTKDLNKLELERSEIKNVLGEICNSQKEIVDSQKEMCNSQKEILNAVRDLVHDQRNIAISPIPQASSPNVIASVMVIGGKNAEGNLSSVEVLYPGSQTWKVLQSMQESRGSAASVLYGNDVIVTGGRSIESSSDTIERLSLVCKPLKWIPFLAELPLKICGHKVAVVNNCLYLVGGYAGGNSLNDAIYSILLHPPYTIELKCRMSQPICFHGLQAFKESLFIFAGSQNGNVDTTVNTVLSYNTVSDEKKEMQSLPFAICDVATVRWNDNVIIIGGTTNTSVSLNTVILYSVKENKHKMLASMKHARSSCAATIAGNKVIVMGGYDWFEKKSLNSVECFDLDHQVWEELPAMNEARSEATAVIYAGLF</sequence>
<dbReference type="PANTHER" id="PTHR45632">
    <property type="entry name" value="LD33804P"/>
    <property type="match status" value="1"/>
</dbReference>
<dbReference type="Pfam" id="PF01344">
    <property type="entry name" value="Kelch_1"/>
    <property type="match status" value="1"/>
</dbReference>
<dbReference type="SMART" id="SM00612">
    <property type="entry name" value="Kelch"/>
    <property type="match status" value="5"/>
</dbReference>
<dbReference type="OrthoDB" id="45365at2759"/>
<dbReference type="PROSITE" id="PS50145">
    <property type="entry name" value="ZF_TRAF"/>
    <property type="match status" value="1"/>
</dbReference>
<evidence type="ECO:0000256" key="3">
    <source>
        <dbReference type="ARBA" id="ARBA00022771"/>
    </source>
</evidence>
<keyword evidence="3" id="KW-0863">Zinc-finger</keyword>
<accession>A0A6S7KAF4</accession>
<dbReference type="SUPFAM" id="SSF49599">
    <property type="entry name" value="TRAF domain-like"/>
    <property type="match status" value="1"/>
</dbReference>
<keyword evidence="4" id="KW-0862">Zinc</keyword>
<dbReference type="PROSITE" id="PS51081">
    <property type="entry name" value="ZF_SIAH"/>
    <property type="match status" value="1"/>
</dbReference>
<dbReference type="AlphaFoldDB" id="A0A6S7KAF4"/>
<dbReference type="InterPro" id="IPR001841">
    <property type="entry name" value="Znf_RING"/>
</dbReference>
<evidence type="ECO:0000313" key="5">
    <source>
        <dbReference type="EMBL" id="CAB4040658.1"/>
    </source>
</evidence>
<gene>
    <name evidence="5" type="ORF">PACLA_8A076305</name>
</gene>
<dbReference type="SMART" id="SM00184">
    <property type="entry name" value="RING"/>
    <property type="match status" value="1"/>
</dbReference>
<keyword evidence="6" id="KW-1185">Reference proteome</keyword>
<dbReference type="Pfam" id="PF24681">
    <property type="entry name" value="Kelch_KLHDC2_KLHL20_DRC7"/>
    <property type="match status" value="1"/>
</dbReference>
<dbReference type="GO" id="GO:0016874">
    <property type="term" value="F:ligase activity"/>
    <property type="evidence" value="ECO:0007669"/>
    <property type="project" value="UniProtKB-KW"/>
</dbReference>
<dbReference type="SUPFAM" id="SSF57850">
    <property type="entry name" value="RING/U-box"/>
    <property type="match status" value="1"/>
</dbReference>
<organism evidence="5 6">
    <name type="scientific">Paramuricea clavata</name>
    <name type="common">Red gorgonian</name>
    <name type="synonym">Violescent sea-whip</name>
    <dbReference type="NCBI Taxonomy" id="317549"/>
    <lineage>
        <taxon>Eukaryota</taxon>
        <taxon>Metazoa</taxon>
        <taxon>Cnidaria</taxon>
        <taxon>Anthozoa</taxon>
        <taxon>Octocorallia</taxon>
        <taxon>Malacalcyonacea</taxon>
        <taxon>Plexauridae</taxon>
        <taxon>Paramuricea</taxon>
    </lineage>
</organism>
<dbReference type="PROSITE" id="PS50089">
    <property type="entry name" value="ZF_RING_2"/>
    <property type="match status" value="1"/>
</dbReference>
<dbReference type="SUPFAM" id="SSF117281">
    <property type="entry name" value="Kelch motif"/>
    <property type="match status" value="2"/>
</dbReference>
<dbReference type="Gene3D" id="3.30.40.10">
    <property type="entry name" value="Zinc/RING finger domain, C3HC4 (zinc finger)"/>
    <property type="match status" value="2"/>
</dbReference>
<keyword evidence="1" id="KW-0880">Kelch repeat</keyword>
<dbReference type="GO" id="GO:0008270">
    <property type="term" value="F:zinc ion binding"/>
    <property type="evidence" value="ECO:0007669"/>
    <property type="project" value="UniProtKB-KW"/>
</dbReference>
<dbReference type="InterPro" id="IPR006652">
    <property type="entry name" value="Kelch_1"/>
</dbReference>
<keyword evidence="2" id="KW-0479">Metal-binding</keyword>
<dbReference type="InterPro" id="IPR001293">
    <property type="entry name" value="Znf_TRAF"/>
</dbReference>
<comment type="caution">
    <text evidence="5">The sequence shown here is derived from an EMBL/GenBank/DDBJ whole genome shotgun (WGS) entry which is preliminary data.</text>
</comment>
<dbReference type="Proteomes" id="UP001152795">
    <property type="component" value="Unassembled WGS sequence"/>
</dbReference>
<dbReference type="InterPro" id="IPR013083">
    <property type="entry name" value="Znf_RING/FYVE/PHD"/>
</dbReference>
<reference evidence="5" key="1">
    <citation type="submission" date="2020-04" db="EMBL/GenBank/DDBJ databases">
        <authorList>
            <person name="Alioto T."/>
            <person name="Alioto T."/>
            <person name="Gomez Garrido J."/>
        </authorList>
    </citation>
    <scope>NUCLEOTIDE SEQUENCE</scope>
    <source>
        <strain evidence="5">A484AB</strain>
    </source>
</reference>
<evidence type="ECO:0000256" key="4">
    <source>
        <dbReference type="ARBA" id="ARBA00022833"/>
    </source>
</evidence>
<name>A0A6S7KAF4_PARCT</name>
<evidence type="ECO:0000256" key="1">
    <source>
        <dbReference type="ARBA" id="ARBA00022441"/>
    </source>
</evidence>
<dbReference type="EMBL" id="CACRXK020027082">
    <property type="protein sequence ID" value="CAB4040658.1"/>
    <property type="molecule type" value="Genomic_DNA"/>
</dbReference>
<dbReference type="Gene3D" id="2.120.10.80">
    <property type="entry name" value="Kelch-type beta propeller"/>
    <property type="match status" value="2"/>
</dbReference>
<dbReference type="InterPro" id="IPR013010">
    <property type="entry name" value="Znf_SIAH"/>
</dbReference>
<protein>
    <submittedName>
        <fullName evidence="5">E3 ubiquitin- ligase NRDP1</fullName>
    </submittedName>
</protein>
<proteinExistence type="predicted"/>